<dbReference type="HOGENOM" id="CLU_3437673_0_0_1"/>
<dbReference type="Proteomes" id="UP000015530">
    <property type="component" value="Unassembled WGS sequence"/>
</dbReference>
<organism evidence="1 2">
    <name type="scientific">Colletotrichum gloeosporioides (strain Cg-14)</name>
    <name type="common">Anthracnose fungus</name>
    <name type="synonym">Glomerella cingulata</name>
    <dbReference type="NCBI Taxonomy" id="1237896"/>
    <lineage>
        <taxon>Eukaryota</taxon>
        <taxon>Fungi</taxon>
        <taxon>Dikarya</taxon>
        <taxon>Ascomycota</taxon>
        <taxon>Pezizomycotina</taxon>
        <taxon>Sordariomycetes</taxon>
        <taxon>Hypocreomycetidae</taxon>
        <taxon>Glomerellales</taxon>
        <taxon>Glomerellaceae</taxon>
        <taxon>Colletotrichum</taxon>
        <taxon>Colletotrichum gloeosporioides species complex</taxon>
    </lineage>
</organism>
<evidence type="ECO:0000313" key="1">
    <source>
        <dbReference type="EMBL" id="EQB43102.1"/>
    </source>
</evidence>
<proteinExistence type="predicted"/>
<evidence type="ECO:0000313" key="2">
    <source>
        <dbReference type="Proteomes" id="UP000015530"/>
    </source>
</evidence>
<protein>
    <submittedName>
        <fullName evidence="1">Uncharacterized protein</fullName>
    </submittedName>
</protein>
<accession>T0JIA9</accession>
<dbReference type="EMBL" id="AMYD01004490">
    <property type="protein sequence ID" value="EQB43102.1"/>
    <property type="molecule type" value="Genomic_DNA"/>
</dbReference>
<name>T0JIA9_COLGC</name>
<comment type="caution">
    <text evidence="1">The sequence shown here is derived from an EMBL/GenBank/DDBJ whole genome shotgun (WGS) entry which is preliminary data.</text>
</comment>
<reference evidence="2" key="1">
    <citation type="journal article" date="2013" name="Mol. Plant Microbe Interact.">
        <title>Global aspects of pacC regulation of pathogenicity genes in Colletotrichum gloeosporioides as revealed by transcriptome analysis.</title>
        <authorList>
            <person name="Alkan N."/>
            <person name="Meng X."/>
            <person name="Friedlander G."/>
            <person name="Reuveni E."/>
            <person name="Sukno S."/>
            <person name="Sherman A."/>
            <person name="Thon M."/>
            <person name="Fluhr R."/>
            <person name="Prusky D."/>
        </authorList>
    </citation>
    <scope>NUCLEOTIDE SEQUENCE [LARGE SCALE GENOMIC DNA]</scope>
    <source>
        <strain evidence="2">Cg-14</strain>
    </source>
</reference>
<gene>
    <name evidence="1" type="ORF">CGLO_18300</name>
</gene>
<sequence length="11" mass="1318">MGQYMCIDEND</sequence>